<dbReference type="AlphaFoldDB" id="A0A2P2K347"/>
<sequence length="32" mass="3630">MQSLYGQSDLHVSISQTALSLWLQMSMNSFLL</sequence>
<protein>
    <submittedName>
        <fullName evidence="1">Uncharacterized protein</fullName>
    </submittedName>
</protein>
<evidence type="ECO:0000313" key="1">
    <source>
        <dbReference type="EMBL" id="MBX00113.1"/>
    </source>
</evidence>
<accession>A0A2P2K347</accession>
<reference evidence="1" key="1">
    <citation type="submission" date="2018-02" db="EMBL/GenBank/DDBJ databases">
        <title>Rhizophora mucronata_Transcriptome.</title>
        <authorList>
            <person name="Meera S.P."/>
            <person name="Sreeshan A."/>
            <person name="Augustine A."/>
        </authorList>
    </citation>
    <scope>NUCLEOTIDE SEQUENCE</scope>
    <source>
        <tissue evidence="1">Leaf</tissue>
    </source>
</reference>
<proteinExistence type="predicted"/>
<dbReference type="EMBL" id="GGEC01019629">
    <property type="protein sequence ID" value="MBX00113.1"/>
    <property type="molecule type" value="Transcribed_RNA"/>
</dbReference>
<name>A0A2P2K347_RHIMU</name>
<organism evidence="1">
    <name type="scientific">Rhizophora mucronata</name>
    <name type="common">Asiatic mangrove</name>
    <dbReference type="NCBI Taxonomy" id="61149"/>
    <lineage>
        <taxon>Eukaryota</taxon>
        <taxon>Viridiplantae</taxon>
        <taxon>Streptophyta</taxon>
        <taxon>Embryophyta</taxon>
        <taxon>Tracheophyta</taxon>
        <taxon>Spermatophyta</taxon>
        <taxon>Magnoliopsida</taxon>
        <taxon>eudicotyledons</taxon>
        <taxon>Gunneridae</taxon>
        <taxon>Pentapetalae</taxon>
        <taxon>rosids</taxon>
        <taxon>fabids</taxon>
        <taxon>Malpighiales</taxon>
        <taxon>Rhizophoraceae</taxon>
        <taxon>Rhizophora</taxon>
    </lineage>
</organism>